<evidence type="ECO:0000256" key="7">
    <source>
        <dbReference type="PIRSR" id="PIRSR600715-1"/>
    </source>
</evidence>
<feature type="transmembrane region" description="Helical" evidence="8">
    <location>
        <begin position="286"/>
        <end position="305"/>
    </location>
</feature>
<organism evidence="10 11">
    <name type="scientific">Marinicauda salina</name>
    <dbReference type="NCBI Taxonomy" id="2135793"/>
    <lineage>
        <taxon>Bacteria</taxon>
        <taxon>Pseudomonadati</taxon>
        <taxon>Pseudomonadota</taxon>
        <taxon>Alphaproteobacteria</taxon>
        <taxon>Maricaulales</taxon>
        <taxon>Maricaulaceae</taxon>
        <taxon>Marinicauda</taxon>
    </lineage>
</organism>
<evidence type="ECO:0000256" key="5">
    <source>
        <dbReference type="ARBA" id="ARBA00022989"/>
    </source>
</evidence>
<keyword evidence="7" id="KW-0460">Magnesium</keyword>
<evidence type="ECO:0000256" key="3">
    <source>
        <dbReference type="ARBA" id="ARBA00022679"/>
    </source>
</evidence>
<name>A0A2U2BUE5_9PROT</name>
<feature type="transmembrane region" description="Helical" evidence="8">
    <location>
        <begin position="235"/>
        <end position="255"/>
    </location>
</feature>
<comment type="cofactor">
    <cofactor evidence="7">
        <name>Mg(2+)</name>
        <dbReference type="ChEBI" id="CHEBI:18420"/>
    </cofactor>
</comment>
<dbReference type="GO" id="GO:0071555">
    <property type="term" value="P:cell wall organization"/>
    <property type="evidence" value="ECO:0007669"/>
    <property type="project" value="TreeGrafter"/>
</dbReference>
<keyword evidence="11" id="KW-1185">Reference proteome</keyword>
<proteinExistence type="predicted"/>
<feature type="transmembrane region" description="Helical" evidence="8">
    <location>
        <begin position="93"/>
        <end position="114"/>
    </location>
</feature>
<feature type="transmembrane region" description="Helical" evidence="8">
    <location>
        <begin position="311"/>
        <end position="330"/>
    </location>
</feature>
<evidence type="ECO:0000256" key="1">
    <source>
        <dbReference type="ARBA" id="ARBA00004651"/>
    </source>
</evidence>
<feature type="chain" id="PRO_5015674555" evidence="9">
    <location>
        <begin position="24"/>
        <end position="341"/>
    </location>
</feature>
<dbReference type="Proteomes" id="UP000245168">
    <property type="component" value="Unassembled WGS sequence"/>
</dbReference>
<dbReference type="GO" id="GO:0044038">
    <property type="term" value="P:cell wall macromolecule biosynthetic process"/>
    <property type="evidence" value="ECO:0007669"/>
    <property type="project" value="TreeGrafter"/>
</dbReference>
<evidence type="ECO:0000256" key="9">
    <source>
        <dbReference type="SAM" id="SignalP"/>
    </source>
</evidence>
<dbReference type="InterPro" id="IPR000715">
    <property type="entry name" value="Glycosyl_transferase_4"/>
</dbReference>
<dbReference type="RefSeq" id="WP_109252853.1">
    <property type="nucleotide sequence ID" value="NZ_QEXV01000003.1"/>
</dbReference>
<dbReference type="GO" id="GO:0046872">
    <property type="term" value="F:metal ion binding"/>
    <property type="evidence" value="ECO:0007669"/>
    <property type="project" value="UniProtKB-KW"/>
</dbReference>
<keyword evidence="9" id="KW-0732">Signal</keyword>
<feature type="transmembrane region" description="Helical" evidence="8">
    <location>
        <begin position="70"/>
        <end position="87"/>
    </location>
</feature>
<dbReference type="AlphaFoldDB" id="A0A2U2BUE5"/>
<evidence type="ECO:0000256" key="8">
    <source>
        <dbReference type="SAM" id="Phobius"/>
    </source>
</evidence>
<keyword evidence="4 8" id="KW-0812">Transmembrane</keyword>
<evidence type="ECO:0000256" key="2">
    <source>
        <dbReference type="ARBA" id="ARBA00022475"/>
    </source>
</evidence>
<feature type="binding site" evidence="7">
    <location>
        <position position="210"/>
    </location>
    <ligand>
        <name>Mg(2+)</name>
        <dbReference type="ChEBI" id="CHEBI:18420"/>
    </ligand>
</feature>
<dbReference type="GO" id="GO:0005886">
    <property type="term" value="C:plasma membrane"/>
    <property type="evidence" value="ECO:0007669"/>
    <property type="project" value="UniProtKB-SubCell"/>
</dbReference>
<accession>A0A2U2BUE5</accession>
<feature type="transmembrane region" description="Helical" evidence="8">
    <location>
        <begin position="211"/>
        <end position="229"/>
    </location>
</feature>
<evidence type="ECO:0000313" key="10">
    <source>
        <dbReference type="EMBL" id="PWE17622.1"/>
    </source>
</evidence>
<evidence type="ECO:0000256" key="6">
    <source>
        <dbReference type="ARBA" id="ARBA00023136"/>
    </source>
</evidence>
<dbReference type="GO" id="GO:0009103">
    <property type="term" value="P:lipopolysaccharide biosynthetic process"/>
    <property type="evidence" value="ECO:0007669"/>
    <property type="project" value="TreeGrafter"/>
</dbReference>
<feature type="transmembrane region" description="Helical" evidence="8">
    <location>
        <begin position="126"/>
        <end position="146"/>
    </location>
</feature>
<evidence type="ECO:0000256" key="4">
    <source>
        <dbReference type="ARBA" id="ARBA00022692"/>
    </source>
</evidence>
<keyword evidence="3" id="KW-0808">Transferase</keyword>
<gene>
    <name evidence="10" type="ORF">DDZ18_08120</name>
</gene>
<dbReference type="Pfam" id="PF00953">
    <property type="entry name" value="Glycos_transf_4"/>
    <property type="match status" value="1"/>
</dbReference>
<comment type="caution">
    <text evidence="10">The sequence shown here is derived from an EMBL/GenBank/DDBJ whole genome shotgun (WGS) entry which is preliminary data.</text>
</comment>
<sequence>MSEVMVLPAVAALLISLAATALAMAGGVLDFPNERSSHDRPTPRAGGLGVVAGLGAGALIAAFQGFPASGVAPLLAAALAFAGLGLADDLLGLGSLAKFAMIAVLSVLVAQAVGPVDRIALTLETGVALPAALALAGSALFVFVVVNATNFMDGSNGMLAAVMIPAGAALGVAGLVAGAGAATLAGLVLAAAMAGFIPFNAPRAQVFAGDAGSLAAGAVYAAGALAMAGQGFSGSLWLAPLFVLAFIGDVLLTLLKRAAGGRFSLSAHREHAYQMLLRAGWSHPQVAVLYGVATIGFAAGGLVAAQGPDGAVPAAFGVSVLVWIGIYAWIHQVARRRGVDQ</sequence>
<comment type="subcellular location">
    <subcellularLocation>
        <location evidence="1">Cell membrane</location>
        <topology evidence="1">Multi-pass membrane protein</topology>
    </subcellularLocation>
</comment>
<keyword evidence="5 8" id="KW-1133">Transmembrane helix</keyword>
<evidence type="ECO:0000313" key="11">
    <source>
        <dbReference type="Proteomes" id="UP000245168"/>
    </source>
</evidence>
<feature type="transmembrane region" description="Helical" evidence="8">
    <location>
        <begin position="45"/>
        <end position="63"/>
    </location>
</feature>
<dbReference type="PANTHER" id="PTHR22926">
    <property type="entry name" value="PHOSPHO-N-ACETYLMURAMOYL-PENTAPEPTIDE-TRANSFERASE"/>
    <property type="match status" value="1"/>
</dbReference>
<keyword evidence="2" id="KW-1003">Cell membrane</keyword>
<keyword evidence="6 8" id="KW-0472">Membrane</keyword>
<dbReference type="EMBL" id="QEXV01000003">
    <property type="protein sequence ID" value="PWE17622.1"/>
    <property type="molecule type" value="Genomic_DNA"/>
</dbReference>
<protein>
    <submittedName>
        <fullName evidence="10">Uncharacterized protein</fullName>
    </submittedName>
</protein>
<dbReference type="OrthoDB" id="9783652at2"/>
<keyword evidence="7" id="KW-0479">Metal-binding</keyword>
<feature type="binding site" evidence="7">
    <location>
        <position position="150"/>
    </location>
    <ligand>
        <name>Mg(2+)</name>
        <dbReference type="ChEBI" id="CHEBI:18420"/>
    </ligand>
</feature>
<feature type="signal peptide" evidence="9">
    <location>
        <begin position="1"/>
        <end position="23"/>
    </location>
</feature>
<dbReference type="GO" id="GO:0016780">
    <property type="term" value="F:phosphotransferase activity, for other substituted phosphate groups"/>
    <property type="evidence" value="ECO:0007669"/>
    <property type="project" value="InterPro"/>
</dbReference>
<dbReference type="PANTHER" id="PTHR22926:SF3">
    <property type="entry name" value="UNDECAPRENYL-PHOSPHATE ALPHA-N-ACETYLGLUCOSAMINYL 1-PHOSPHATE TRANSFERASE"/>
    <property type="match status" value="1"/>
</dbReference>
<reference evidence="11" key="1">
    <citation type="submission" date="2018-05" db="EMBL/GenBank/DDBJ databases">
        <authorList>
            <person name="Liu B.-T."/>
        </authorList>
    </citation>
    <scope>NUCLEOTIDE SEQUENCE [LARGE SCALE GENOMIC DNA]</scope>
    <source>
        <strain evidence="11">WD6-1</strain>
    </source>
</reference>
<feature type="transmembrane region" description="Helical" evidence="8">
    <location>
        <begin position="166"/>
        <end position="199"/>
    </location>
</feature>